<dbReference type="Proteomes" id="UP000007148">
    <property type="component" value="Unassembled WGS sequence"/>
</dbReference>
<gene>
    <name evidence="1" type="ORF">PIIN_02734</name>
</gene>
<keyword evidence="2" id="KW-1185">Reference proteome</keyword>
<dbReference type="EMBL" id="CAFZ01000042">
    <property type="protein sequence ID" value="CCA68874.1"/>
    <property type="molecule type" value="Genomic_DNA"/>
</dbReference>
<accession>G4TC31</accession>
<organism evidence="1 2">
    <name type="scientific">Serendipita indica (strain DSM 11827)</name>
    <name type="common">Root endophyte fungus</name>
    <name type="synonym">Piriformospora indica</name>
    <dbReference type="NCBI Taxonomy" id="1109443"/>
    <lineage>
        <taxon>Eukaryota</taxon>
        <taxon>Fungi</taxon>
        <taxon>Dikarya</taxon>
        <taxon>Basidiomycota</taxon>
        <taxon>Agaricomycotina</taxon>
        <taxon>Agaricomycetes</taxon>
        <taxon>Sebacinales</taxon>
        <taxon>Serendipitaceae</taxon>
        <taxon>Serendipita</taxon>
    </lineage>
</organism>
<sequence length="409" mass="46967">MSSRWPEIGSTVELLRTQDADLALVHELMRERARLEQEFVDGLRALVEKHKPHSKEESREYSNVLLSAFEQEIEARSDLNPNLAEHASLGAKELSLGSQLAQALLAAQMTHEGKYTSLLASRDELTDWFERRPSSPWDVRMPLAELEYRLSVHEQRKCASSLNEWYRTKLLLMIESHHSALENTKAIMATRINDIIKRAWTCNQIYSNASSSADNLSPSNHRILVEASKDLESASQALVPVPYYNWFFDGEPSPLHFGIGILPLDSSRVPVYWETSRHSVQLAEQRDILNTLYPSDVNLFELAQYCPLLPLNSREFERLNSAGLVSKQVTRRLKPDIGNISRRDLSALLVPDEPVWEPLGSARRKELLRMAIGKIDPWWLTFRRDSEKIVEAVLRKWDFDTDKPKSREK</sequence>
<name>G4TC31_SERID</name>
<evidence type="ECO:0000313" key="1">
    <source>
        <dbReference type="EMBL" id="CCA68874.1"/>
    </source>
</evidence>
<dbReference type="InParanoid" id="G4TC31"/>
<dbReference type="HOGENOM" id="CLU_065851_0_0_1"/>
<protein>
    <submittedName>
        <fullName evidence="1">Uncharacterized protein</fullName>
    </submittedName>
</protein>
<comment type="caution">
    <text evidence="1">The sequence shown here is derived from an EMBL/GenBank/DDBJ whole genome shotgun (WGS) entry which is preliminary data.</text>
</comment>
<evidence type="ECO:0000313" key="2">
    <source>
        <dbReference type="Proteomes" id="UP000007148"/>
    </source>
</evidence>
<reference evidence="1 2" key="1">
    <citation type="journal article" date="2011" name="PLoS Pathog.">
        <title>Endophytic Life Strategies Decoded by Genome and Transcriptome Analyses of the Mutualistic Root Symbiont Piriformospora indica.</title>
        <authorList>
            <person name="Zuccaro A."/>
            <person name="Lahrmann U."/>
            <person name="Guldener U."/>
            <person name="Langen G."/>
            <person name="Pfiffi S."/>
            <person name="Biedenkopf D."/>
            <person name="Wong P."/>
            <person name="Samans B."/>
            <person name="Grimm C."/>
            <person name="Basiewicz M."/>
            <person name="Murat C."/>
            <person name="Martin F."/>
            <person name="Kogel K.H."/>
        </authorList>
    </citation>
    <scope>NUCLEOTIDE SEQUENCE [LARGE SCALE GENOMIC DNA]</scope>
    <source>
        <strain evidence="1 2">DSM 11827</strain>
    </source>
</reference>
<proteinExistence type="predicted"/>
<dbReference type="AlphaFoldDB" id="G4TC31"/>